<dbReference type="InterPro" id="IPR002048">
    <property type="entry name" value="EF_hand_dom"/>
</dbReference>
<evidence type="ECO:0000259" key="3">
    <source>
        <dbReference type="PROSITE" id="PS50105"/>
    </source>
</evidence>
<proteinExistence type="predicted"/>
<evidence type="ECO:0000313" key="5">
    <source>
        <dbReference type="EMBL" id="KAK3273314.1"/>
    </source>
</evidence>
<dbReference type="InterPro" id="IPR001660">
    <property type="entry name" value="SAM"/>
</dbReference>
<dbReference type="PROSITE" id="PS00018">
    <property type="entry name" value="EF_HAND_1"/>
    <property type="match status" value="3"/>
</dbReference>
<dbReference type="PANTHER" id="PTHR46829">
    <property type="entry name" value="STERILE ALPHA MOTIF DOMAIN-CONTAINING PROTEIN 15"/>
    <property type="match status" value="1"/>
</dbReference>
<dbReference type="EMBL" id="LGRX02008540">
    <property type="protein sequence ID" value="KAK3273314.1"/>
    <property type="molecule type" value="Genomic_DNA"/>
</dbReference>
<organism evidence="5 6">
    <name type="scientific">Cymbomonas tetramitiformis</name>
    <dbReference type="NCBI Taxonomy" id="36881"/>
    <lineage>
        <taxon>Eukaryota</taxon>
        <taxon>Viridiplantae</taxon>
        <taxon>Chlorophyta</taxon>
        <taxon>Pyramimonadophyceae</taxon>
        <taxon>Pyramimonadales</taxon>
        <taxon>Pyramimonadaceae</taxon>
        <taxon>Cymbomonas</taxon>
    </lineage>
</organism>
<dbReference type="AlphaFoldDB" id="A0AAE0G819"/>
<protein>
    <recommendedName>
        <fullName evidence="7">Calmodulin</fullName>
    </recommendedName>
</protein>
<dbReference type="PROSITE" id="PS50105">
    <property type="entry name" value="SAM_DOMAIN"/>
    <property type="match status" value="1"/>
</dbReference>
<evidence type="ECO:0000256" key="1">
    <source>
        <dbReference type="ARBA" id="ARBA00022837"/>
    </source>
</evidence>
<keyword evidence="2" id="KW-0175">Coiled coil</keyword>
<dbReference type="SUPFAM" id="SSF47769">
    <property type="entry name" value="SAM/Pointed domain"/>
    <property type="match status" value="1"/>
</dbReference>
<feature type="domain" description="SAM" evidence="3">
    <location>
        <begin position="188"/>
        <end position="251"/>
    </location>
</feature>
<dbReference type="Pfam" id="PF00536">
    <property type="entry name" value="SAM_1"/>
    <property type="match status" value="1"/>
</dbReference>
<dbReference type="GO" id="GO:0005509">
    <property type="term" value="F:calcium ion binding"/>
    <property type="evidence" value="ECO:0007669"/>
    <property type="project" value="InterPro"/>
</dbReference>
<evidence type="ECO:0008006" key="7">
    <source>
        <dbReference type="Google" id="ProtNLM"/>
    </source>
</evidence>
<dbReference type="CDD" id="cd00051">
    <property type="entry name" value="EFh"/>
    <property type="match status" value="1"/>
</dbReference>
<dbReference type="PROSITE" id="PS50222">
    <property type="entry name" value="EF_HAND_2"/>
    <property type="match status" value="4"/>
</dbReference>
<dbReference type="InterPro" id="IPR011992">
    <property type="entry name" value="EF-hand-dom_pair"/>
</dbReference>
<sequence>MPYAKRKTLTTEKEIRNLFLDLDVNSDGVLTLKELTEGLADAEVDWAACGLDKTISLDRLWQSADEDADHKVTFEEFWRLVSKERSAAEVELAKVREIFELLDTRRDGKLDRGEIQRGLKNPAVDWEALGIDRGTYDRHLFISADTDGDNRISFEEFWVYVVKNAQRVSHEQAVAASKQVSLVDISNWGVQEVGDWIVEIGFPQYRTCFEANSFHGPKLLMLTMDKLPSMNIKNFDHMKEIMKALRRLKGQKEEQVETIDDYRTQKMYAPARRPVPEKDLRFGTATEFAIEQATIEGSYSKPTLVYETRF</sequence>
<dbReference type="Gene3D" id="1.10.150.50">
    <property type="entry name" value="Transcription Factor, Ets-1"/>
    <property type="match status" value="1"/>
</dbReference>
<dbReference type="SUPFAM" id="SSF47473">
    <property type="entry name" value="EF-hand"/>
    <property type="match status" value="1"/>
</dbReference>
<dbReference type="Pfam" id="PF13499">
    <property type="entry name" value="EF-hand_7"/>
    <property type="match status" value="2"/>
</dbReference>
<dbReference type="InterPro" id="IPR018247">
    <property type="entry name" value="EF_Hand_1_Ca_BS"/>
</dbReference>
<feature type="domain" description="EF-hand" evidence="4">
    <location>
        <begin position="52"/>
        <end position="87"/>
    </location>
</feature>
<gene>
    <name evidence="5" type="ORF">CYMTET_18438</name>
</gene>
<feature type="domain" description="EF-hand" evidence="4">
    <location>
        <begin position="138"/>
        <end position="167"/>
    </location>
</feature>
<feature type="coiled-coil region" evidence="2">
    <location>
        <begin position="238"/>
        <end position="265"/>
    </location>
</feature>
<keyword evidence="1" id="KW-0106">Calcium</keyword>
<reference evidence="5 6" key="1">
    <citation type="journal article" date="2015" name="Genome Biol. Evol.">
        <title>Comparative Genomics of a Bacterivorous Green Alga Reveals Evolutionary Causalities and Consequences of Phago-Mixotrophic Mode of Nutrition.</title>
        <authorList>
            <person name="Burns J.A."/>
            <person name="Paasch A."/>
            <person name="Narechania A."/>
            <person name="Kim E."/>
        </authorList>
    </citation>
    <scope>NUCLEOTIDE SEQUENCE [LARGE SCALE GENOMIC DNA]</scope>
    <source>
        <strain evidence="5 6">PLY_AMNH</strain>
    </source>
</reference>
<comment type="caution">
    <text evidence="5">The sequence shown here is derived from an EMBL/GenBank/DDBJ whole genome shotgun (WGS) entry which is preliminary data.</text>
</comment>
<accession>A0AAE0G819</accession>
<name>A0AAE0G819_9CHLO</name>
<dbReference type="SMART" id="SM00054">
    <property type="entry name" value="EFh"/>
    <property type="match status" value="4"/>
</dbReference>
<dbReference type="InterPro" id="IPR013761">
    <property type="entry name" value="SAM/pointed_sf"/>
</dbReference>
<evidence type="ECO:0000313" key="6">
    <source>
        <dbReference type="Proteomes" id="UP001190700"/>
    </source>
</evidence>
<evidence type="ECO:0000256" key="2">
    <source>
        <dbReference type="SAM" id="Coils"/>
    </source>
</evidence>
<feature type="domain" description="EF-hand" evidence="4">
    <location>
        <begin position="10"/>
        <end position="45"/>
    </location>
</feature>
<feature type="domain" description="EF-hand" evidence="4">
    <location>
        <begin position="90"/>
        <end position="125"/>
    </location>
</feature>
<evidence type="ECO:0000259" key="4">
    <source>
        <dbReference type="PROSITE" id="PS50222"/>
    </source>
</evidence>
<dbReference type="SMART" id="SM00454">
    <property type="entry name" value="SAM"/>
    <property type="match status" value="1"/>
</dbReference>
<dbReference type="Proteomes" id="UP001190700">
    <property type="component" value="Unassembled WGS sequence"/>
</dbReference>
<dbReference type="Gene3D" id="1.10.238.10">
    <property type="entry name" value="EF-hand"/>
    <property type="match status" value="2"/>
</dbReference>
<keyword evidence="6" id="KW-1185">Reference proteome</keyword>
<dbReference type="PANTHER" id="PTHR46829:SF1">
    <property type="entry name" value="STERILE ALPHA MOTIF DOMAIN-CONTAINING PROTEIN 15"/>
    <property type="match status" value="1"/>
</dbReference>